<evidence type="ECO:0000256" key="1">
    <source>
        <dbReference type="ARBA" id="ARBA00023117"/>
    </source>
</evidence>
<keyword evidence="6" id="KW-1185">Reference proteome</keyword>
<feature type="compositionally biased region" description="Basic and acidic residues" evidence="3">
    <location>
        <begin position="219"/>
        <end position="232"/>
    </location>
</feature>
<feature type="compositionally biased region" description="Basic and acidic residues" evidence="3">
    <location>
        <begin position="341"/>
        <end position="391"/>
    </location>
</feature>
<comment type="caution">
    <text evidence="5">The sequence shown here is derived from an EMBL/GenBank/DDBJ whole genome shotgun (WGS) entry which is preliminary data.</text>
</comment>
<dbReference type="EMBL" id="JACEFO010002272">
    <property type="protein sequence ID" value="KAF8669277.1"/>
    <property type="molecule type" value="Genomic_DNA"/>
</dbReference>
<dbReference type="Pfam" id="PF00439">
    <property type="entry name" value="Bromodomain"/>
    <property type="match status" value="1"/>
</dbReference>
<accession>A0A835ARK5</accession>
<feature type="compositionally biased region" description="Basic and acidic residues" evidence="3">
    <location>
        <begin position="253"/>
        <end position="263"/>
    </location>
</feature>
<dbReference type="Proteomes" id="UP000636709">
    <property type="component" value="Unassembled WGS sequence"/>
</dbReference>
<keyword evidence="2" id="KW-0175">Coiled coil</keyword>
<dbReference type="Gene3D" id="1.20.920.10">
    <property type="entry name" value="Bromodomain-like"/>
    <property type="match status" value="1"/>
</dbReference>
<feature type="domain" description="Bromo" evidence="4">
    <location>
        <begin position="402"/>
        <end position="511"/>
    </location>
</feature>
<feature type="region of interest" description="Disordered" evidence="3">
    <location>
        <begin position="147"/>
        <end position="405"/>
    </location>
</feature>
<evidence type="ECO:0000313" key="6">
    <source>
        <dbReference type="Proteomes" id="UP000636709"/>
    </source>
</evidence>
<dbReference type="PANTHER" id="PTHR37888:SF4">
    <property type="entry name" value="OS07G0565300 PROTEIN"/>
    <property type="match status" value="1"/>
</dbReference>
<keyword evidence="1" id="KW-0103">Bromodomain</keyword>
<dbReference type="InterPro" id="IPR036427">
    <property type="entry name" value="Bromodomain-like_sf"/>
</dbReference>
<gene>
    <name evidence="5" type="ORF">HU200_051611</name>
</gene>
<reference evidence="5" key="1">
    <citation type="submission" date="2020-07" db="EMBL/GenBank/DDBJ databases">
        <title>Genome sequence and genetic diversity analysis of an under-domesticated orphan crop, white fonio (Digitaria exilis).</title>
        <authorList>
            <person name="Bennetzen J.L."/>
            <person name="Chen S."/>
            <person name="Ma X."/>
            <person name="Wang X."/>
            <person name="Yssel A.E.J."/>
            <person name="Chaluvadi S.R."/>
            <person name="Johnson M."/>
            <person name="Gangashetty P."/>
            <person name="Hamidou F."/>
            <person name="Sanogo M.D."/>
            <person name="Zwaenepoel A."/>
            <person name="Wallace J."/>
            <person name="Van De Peer Y."/>
            <person name="Van Deynze A."/>
        </authorList>
    </citation>
    <scope>NUCLEOTIDE SEQUENCE</scope>
    <source>
        <tissue evidence="5">Leaves</tissue>
    </source>
</reference>
<evidence type="ECO:0000313" key="5">
    <source>
        <dbReference type="EMBL" id="KAF8669277.1"/>
    </source>
</evidence>
<name>A0A835ARK5_9POAL</name>
<dbReference type="SUPFAM" id="SSF47370">
    <property type="entry name" value="Bromodomain"/>
    <property type="match status" value="1"/>
</dbReference>
<evidence type="ECO:0000256" key="2">
    <source>
        <dbReference type="SAM" id="Coils"/>
    </source>
</evidence>
<dbReference type="AlphaFoldDB" id="A0A835ARK5"/>
<dbReference type="CDD" id="cd04369">
    <property type="entry name" value="Bromodomain"/>
    <property type="match status" value="1"/>
</dbReference>
<organism evidence="5 6">
    <name type="scientific">Digitaria exilis</name>
    <dbReference type="NCBI Taxonomy" id="1010633"/>
    <lineage>
        <taxon>Eukaryota</taxon>
        <taxon>Viridiplantae</taxon>
        <taxon>Streptophyta</taxon>
        <taxon>Embryophyta</taxon>
        <taxon>Tracheophyta</taxon>
        <taxon>Spermatophyta</taxon>
        <taxon>Magnoliopsida</taxon>
        <taxon>Liliopsida</taxon>
        <taxon>Poales</taxon>
        <taxon>Poaceae</taxon>
        <taxon>PACMAD clade</taxon>
        <taxon>Panicoideae</taxon>
        <taxon>Panicodae</taxon>
        <taxon>Paniceae</taxon>
        <taxon>Anthephorinae</taxon>
        <taxon>Digitaria</taxon>
    </lineage>
</organism>
<protein>
    <recommendedName>
        <fullName evidence="4">Bromo domain-containing protein</fullName>
    </recommendedName>
</protein>
<dbReference type="OrthoDB" id="1742084at2759"/>
<evidence type="ECO:0000256" key="3">
    <source>
        <dbReference type="SAM" id="MobiDB-lite"/>
    </source>
</evidence>
<feature type="compositionally biased region" description="Polar residues" evidence="3">
    <location>
        <begin position="186"/>
        <end position="218"/>
    </location>
</feature>
<dbReference type="SMART" id="SM00297">
    <property type="entry name" value="BROMO"/>
    <property type="match status" value="1"/>
</dbReference>
<feature type="compositionally biased region" description="Basic residues" evidence="3">
    <location>
        <begin position="241"/>
        <end position="252"/>
    </location>
</feature>
<dbReference type="InterPro" id="IPR001487">
    <property type="entry name" value="Bromodomain"/>
</dbReference>
<feature type="coiled-coil region" evidence="2">
    <location>
        <begin position="116"/>
        <end position="143"/>
    </location>
</feature>
<feature type="compositionally biased region" description="Polar residues" evidence="3">
    <location>
        <begin position="158"/>
        <end position="178"/>
    </location>
</feature>
<feature type="region of interest" description="Disordered" evidence="3">
    <location>
        <begin position="518"/>
        <end position="646"/>
    </location>
</feature>
<feature type="compositionally biased region" description="Basic and acidic residues" evidence="3">
    <location>
        <begin position="551"/>
        <end position="566"/>
    </location>
</feature>
<proteinExistence type="predicted"/>
<sequence length="646" mass="69538">MVVVAVGGGGVGGAGGWGTWEELVLGGAVLRHGGAAWPAVADELRTRSPCAFSPEVRTLSNPSSCLQPRVRLGYGLGQGLGGPLAYVCGSRNAQSECEAKFAEIQSRYSACNAWFEELRKQRVAELKRELEKSENSIGSLQSVIESLSNSKHGDGSSECGTTESCSQSENTADNSSGKEASRDRSSAGSFTEEASNIQKSQQVQLCDTDSIQANNPSSDEPHPQDQVEKVCPKDSLLWGSRKQRGRRARRTIMKCDDSSRDGEPTSTACIEREGSSEGCTKNLKNPKVESTVMKKGFKTPKVESGVMNKDLKTPSVGSGVKKGLKTPNGESDVMKKGLKTSKAESDVMKKGLKTPKAESDIMKKGLKTPKAESDAMKKGLKTPEAESDVMKKGSKSPKAECGQPVSERIKQKLTEILSNISTQGDCLMLQRQLDAQRKRVRYKKMIRRHMDFRTLHSKIKNGAISSTKDLLRDILIFVNNVIAFYPKATLEHMAAVELRDLSAKIVDQSASLLLKNRGETGTSGASVVKKNAKALQPGRPGPGNARGSKVSSREATAKEGEGKSSRSDSSLTDNQETIQRNEPVKKRGVGRPPKSEQRTAGVQEDNLSKGRKRGAGAQVDSPSKGRKRGAAAQEDSLSKGGKKSKR</sequence>
<feature type="compositionally biased region" description="Polar residues" evidence="3">
    <location>
        <begin position="567"/>
        <end position="580"/>
    </location>
</feature>
<evidence type="ECO:0000259" key="4">
    <source>
        <dbReference type="SMART" id="SM00297"/>
    </source>
</evidence>
<dbReference type="PANTHER" id="PTHR37888">
    <property type="entry name" value="DNA-BINDING BROMODOMAIN-CONTAINING PROTEIN"/>
    <property type="match status" value="1"/>
</dbReference>